<reference evidence="1 2" key="1">
    <citation type="journal article" date="2024" name="Proc. Natl. Acad. Sci. U.S.A.">
        <title>The evolutionary genomics of adaptation to stress in wild rhizobium bacteria.</title>
        <authorList>
            <person name="Kehlet-Delgado H."/>
            <person name="Montoya A.P."/>
            <person name="Jensen K.T."/>
            <person name="Wendlandt C.E."/>
            <person name="Dexheimer C."/>
            <person name="Roberts M."/>
            <person name="Torres Martinez L."/>
            <person name="Friesen M.L."/>
            <person name="Griffitts J.S."/>
            <person name="Porter S.S."/>
        </authorList>
    </citation>
    <scope>NUCLEOTIDE SEQUENCE [LARGE SCALE GENOMIC DNA]</scope>
    <source>
        <strain evidence="1 2">M0468</strain>
    </source>
</reference>
<evidence type="ECO:0000313" key="2">
    <source>
        <dbReference type="Proteomes" id="UP001480082"/>
    </source>
</evidence>
<proteinExistence type="predicted"/>
<keyword evidence="2" id="KW-1185">Reference proteome</keyword>
<dbReference type="EMBL" id="JAMYRI010000009">
    <property type="protein sequence ID" value="MER9285630.1"/>
    <property type="molecule type" value="Genomic_DNA"/>
</dbReference>
<evidence type="ECO:0000313" key="1">
    <source>
        <dbReference type="EMBL" id="MER9285630.1"/>
    </source>
</evidence>
<protein>
    <submittedName>
        <fullName evidence="1">Aldehyde dehydrogenase family protein</fullName>
    </submittedName>
</protein>
<sequence>MHNLALSKTTFAEEIVVSNPFDGSIVGTVPETSAAGIHALLERARRGAQVARNLARHQRVTILEKAATAIEAAKEEFALLIVREAGKTITQARKETTRCVNTLKLSADEAKRNAGEVIPFDSYAGSESRQGWYTREPLGIIVAITPYNDPLNLVAHKLGPAIAGGNAVLLKPSELTPLSAIKLVEVLTQSGLPEEIVTVAVGGAELGKALVSAKDVRMISFTGGFAAGEAIAKTAGIKKLAMDLGGNAPVIVMENCDFDAAVESCVSGAYWAAGQNCIGTQRILVQRPIYDRFKTEFVAATKKLKTGNPLDADTDVGPMISSKAVGRAAAMVDRALAAGSTLLCGHEPVGNLYPPTVLESVPMSCDAWIEEVFAPIVILEPFDELSNAIVLANGPEYSLHAGIFTNDLNGALEAADKIEAGGVMINDSSDYRFDAMPFGGFKYGSMGREGVRFAYEDMTQPKVVCINRLRR</sequence>
<name>A0ACC6T1J4_9HYPH</name>
<dbReference type="Proteomes" id="UP001480082">
    <property type="component" value="Unassembled WGS sequence"/>
</dbReference>
<gene>
    <name evidence="1" type="ORF">NKI81_16905</name>
</gene>
<accession>A0ACC6T1J4</accession>
<organism evidence="1 2">
    <name type="scientific">Mesorhizobium australicum</name>
    <dbReference type="NCBI Taxonomy" id="536018"/>
    <lineage>
        <taxon>Bacteria</taxon>
        <taxon>Pseudomonadati</taxon>
        <taxon>Pseudomonadota</taxon>
        <taxon>Alphaproteobacteria</taxon>
        <taxon>Hyphomicrobiales</taxon>
        <taxon>Phyllobacteriaceae</taxon>
        <taxon>Mesorhizobium</taxon>
    </lineage>
</organism>
<comment type="caution">
    <text evidence="1">The sequence shown here is derived from an EMBL/GenBank/DDBJ whole genome shotgun (WGS) entry which is preliminary data.</text>
</comment>